<dbReference type="Proteomes" id="UP000022082">
    <property type="component" value="Unassembled WGS sequence"/>
</dbReference>
<evidence type="ECO:0000313" key="2">
    <source>
        <dbReference type="Proteomes" id="UP000022082"/>
    </source>
</evidence>
<evidence type="ECO:0000313" key="1">
    <source>
        <dbReference type="EMBL" id="EXZ26391.1"/>
    </source>
</evidence>
<reference evidence="1 2" key="1">
    <citation type="submission" date="2014-02" db="EMBL/GenBank/DDBJ databases">
        <authorList>
            <person name="Sears C."/>
            <person name="Carroll K."/>
            <person name="Sack B.R."/>
            <person name="Qadri F."/>
            <person name="Myers L.L."/>
            <person name="Chung G.-T."/>
            <person name="Escheverria P."/>
            <person name="Fraser C.M."/>
            <person name="Sadzewicz L."/>
            <person name="Shefchek K.A."/>
            <person name="Tallon L."/>
            <person name="Das S.P."/>
            <person name="Daugherty S."/>
            <person name="Mongodin E.F."/>
        </authorList>
    </citation>
    <scope>NUCLEOTIDE SEQUENCE [LARGE SCALE GENOMIC DNA]</scope>
    <source>
        <strain evidence="1 2">S36L11</strain>
    </source>
</reference>
<dbReference type="EMBL" id="JGDJ01000288">
    <property type="protein sequence ID" value="EXZ26391.1"/>
    <property type="molecule type" value="Genomic_DNA"/>
</dbReference>
<proteinExistence type="predicted"/>
<protein>
    <submittedName>
        <fullName evidence="1">Uncharacterized protein</fullName>
    </submittedName>
</protein>
<accession>A0A016AD56</accession>
<dbReference type="AlphaFoldDB" id="A0A016AD56"/>
<gene>
    <name evidence="1" type="ORF">M136_4529</name>
</gene>
<sequence length="45" mass="5472">MEEHTFRKPTFYPLNYKGLCRFAQIFKELLPIIQRIDWAEKSVTL</sequence>
<dbReference type="PATRIC" id="fig|1339327.3.peg.5013"/>
<organism evidence="1 2">
    <name type="scientific">Bacteroides fragilis str. S36L11</name>
    <dbReference type="NCBI Taxonomy" id="1339327"/>
    <lineage>
        <taxon>Bacteria</taxon>
        <taxon>Pseudomonadati</taxon>
        <taxon>Bacteroidota</taxon>
        <taxon>Bacteroidia</taxon>
        <taxon>Bacteroidales</taxon>
        <taxon>Bacteroidaceae</taxon>
        <taxon>Bacteroides</taxon>
    </lineage>
</organism>
<name>A0A016AD56_BACFG</name>
<comment type="caution">
    <text evidence="1">The sequence shown here is derived from an EMBL/GenBank/DDBJ whole genome shotgun (WGS) entry which is preliminary data.</text>
</comment>